<feature type="binding site" evidence="8">
    <location>
        <begin position="181"/>
        <end position="182"/>
    </location>
    <ligand>
        <name>ATP</name>
        <dbReference type="ChEBI" id="CHEBI:30616"/>
    </ligand>
</feature>
<dbReference type="GO" id="GO:0009102">
    <property type="term" value="P:biotin biosynthetic process"/>
    <property type="evidence" value="ECO:0007669"/>
    <property type="project" value="UniProtKB-UniRule"/>
</dbReference>
<feature type="binding site" evidence="8">
    <location>
        <begin position="18"/>
        <end position="23"/>
    </location>
    <ligand>
        <name>ATP</name>
        <dbReference type="ChEBI" id="CHEBI:30616"/>
    </ligand>
</feature>
<dbReference type="PANTHER" id="PTHR43210">
    <property type="entry name" value="DETHIOBIOTIN SYNTHETASE"/>
    <property type="match status" value="1"/>
</dbReference>
<evidence type="ECO:0000256" key="6">
    <source>
        <dbReference type="ARBA" id="ARBA00022840"/>
    </source>
</evidence>
<comment type="subcellular location">
    <subcellularLocation>
        <location evidence="8">Cytoplasm</location>
    </subcellularLocation>
</comment>
<organism evidence="9 10">
    <name type="scientific">Thauera chlorobenzoica</name>
    <dbReference type="NCBI Taxonomy" id="96773"/>
    <lineage>
        <taxon>Bacteria</taxon>
        <taxon>Pseudomonadati</taxon>
        <taxon>Pseudomonadota</taxon>
        <taxon>Betaproteobacteria</taxon>
        <taxon>Rhodocyclales</taxon>
        <taxon>Zoogloeaceae</taxon>
        <taxon>Thauera</taxon>
    </lineage>
</organism>
<feature type="binding site" evidence="8">
    <location>
        <begin position="121"/>
        <end position="124"/>
    </location>
    <ligand>
        <name>ATP</name>
        <dbReference type="ChEBI" id="CHEBI:30616"/>
    </ligand>
</feature>
<dbReference type="EC" id="6.3.3.3" evidence="8"/>
<accession>A0A1H5X3E4</accession>
<evidence type="ECO:0000256" key="7">
    <source>
        <dbReference type="ARBA" id="ARBA00022842"/>
    </source>
</evidence>
<dbReference type="PIRSF" id="PIRSF006755">
    <property type="entry name" value="DTB_synth"/>
    <property type="match status" value="1"/>
</dbReference>
<gene>
    <name evidence="8" type="primary">bioD</name>
    <name evidence="9" type="ORF">Tchl_2756</name>
</gene>
<feature type="binding site" evidence="8">
    <location>
        <position position="22"/>
    </location>
    <ligand>
        <name>Mg(2+)</name>
        <dbReference type="ChEBI" id="CHEBI:18420"/>
    </ligand>
</feature>
<evidence type="ECO:0000256" key="4">
    <source>
        <dbReference type="ARBA" id="ARBA00022741"/>
    </source>
</evidence>
<keyword evidence="2 8" id="KW-0436">Ligase</keyword>
<dbReference type="GO" id="GO:0000287">
    <property type="term" value="F:magnesium ion binding"/>
    <property type="evidence" value="ECO:0007669"/>
    <property type="project" value="UniProtKB-UniRule"/>
</dbReference>
<comment type="caution">
    <text evidence="8">Lacks conserved residue(s) required for the propagation of feature annotation.</text>
</comment>
<dbReference type="EMBL" id="CP018839">
    <property type="protein sequence ID" value="APR05579.1"/>
    <property type="molecule type" value="Genomic_DNA"/>
</dbReference>
<evidence type="ECO:0000256" key="1">
    <source>
        <dbReference type="ARBA" id="ARBA00022490"/>
    </source>
</evidence>
<dbReference type="InterPro" id="IPR004472">
    <property type="entry name" value="DTB_synth_BioD"/>
</dbReference>
<dbReference type="Gene3D" id="3.40.50.300">
    <property type="entry name" value="P-loop containing nucleotide triphosphate hydrolases"/>
    <property type="match status" value="1"/>
</dbReference>
<evidence type="ECO:0000313" key="10">
    <source>
        <dbReference type="Proteomes" id="UP000185739"/>
    </source>
</evidence>
<feature type="binding site" evidence="8">
    <location>
        <position position="60"/>
    </location>
    <ligand>
        <name>Mg(2+)</name>
        <dbReference type="ChEBI" id="CHEBI:18420"/>
    </ligand>
</feature>
<dbReference type="GO" id="GO:0042803">
    <property type="term" value="F:protein homodimerization activity"/>
    <property type="evidence" value="ECO:0007669"/>
    <property type="project" value="UniProtKB-ARBA"/>
</dbReference>
<comment type="function">
    <text evidence="8">Catalyzes a mechanistically unusual reaction, the ATP-dependent insertion of CO2 between the N7 and N8 nitrogen atoms of 7,8-diaminopelargonic acid (DAPA, also called 7,8-diammoniononanoate) to form a ureido ring.</text>
</comment>
<feature type="active site" evidence="8">
    <location>
        <position position="43"/>
    </location>
</feature>
<feature type="binding site" evidence="8">
    <location>
        <position position="121"/>
    </location>
    <ligand>
        <name>Mg(2+)</name>
        <dbReference type="ChEBI" id="CHEBI:18420"/>
    </ligand>
</feature>
<reference evidence="9 10" key="1">
    <citation type="submission" date="2016-12" db="EMBL/GenBank/DDBJ databases">
        <title>Complete genome sequence of Thauera chlorobenzoica, a Betaproteobacterium degrading haloaromatics anaerobically to CO2 and halides.</title>
        <authorList>
            <person name="Goris T."/>
            <person name="Mergelsberg M."/>
            <person name="Boll M."/>
        </authorList>
    </citation>
    <scope>NUCLEOTIDE SEQUENCE [LARGE SCALE GENOMIC DNA]</scope>
    <source>
        <strain evidence="9 10">3CB1</strain>
    </source>
</reference>
<evidence type="ECO:0000256" key="8">
    <source>
        <dbReference type="HAMAP-Rule" id="MF_00336"/>
    </source>
</evidence>
<evidence type="ECO:0000256" key="2">
    <source>
        <dbReference type="ARBA" id="ARBA00022598"/>
    </source>
</evidence>
<dbReference type="GO" id="GO:0005524">
    <property type="term" value="F:ATP binding"/>
    <property type="evidence" value="ECO:0007669"/>
    <property type="project" value="UniProtKB-UniRule"/>
</dbReference>
<dbReference type="Proteomes" id="UP000185739">
    <property type="component" value="Chromosome"/>
</dbReference>
<dbReference type="SUPFAM" id="SSF52540">
    <property type="entry name" value="P-loop containing nucleoside triphosphate hydrolases"/>
    <property type="match status" value="1"/>
</dbReference>
<dbReference type="AlphaFoldDB" id="A0A1H5X3E4"/>
<dbReference type="KEGG" id="tcl:Tchl_2756"/>
<sequence>MSTEKPARAWFIAGTDTGIGKTFATCALLHAARSRGKTALGMKPVAAGALRIGDEWINEDAAALRAAGSFDPGLALLNPCCLREPIAPHLAAAEEGVHITLAPLLAAFDALRRQAEVVLVEGVGGFRVPFAADYDSADLAVDLGLPLILVVGMRLGCLSHALLTVEAIAHRGLPLAGWIANHVDPAMLRPEQNVAALEERIPAPLLGRLPWCADGDPRQAASSLRLPD</sequence>
<dbReference type="NCBIfam" id="TIGR00347">
    <property type="entry name" value="bioD"/>
    <property type="match status" value="1"/>
</dbReference>
<dbReference type="CDD" id="cd03109">
    <property type="entry name" value="DTBS"/>
    <property type="match status" value="1"/>
</dbReference>
<keyword evidence="3 8" id="KW-0479">Metal-binding</keyword>
<dbReference type="Pfam" id="PF13500">
    <property type="entry name" value="AAA_26"/>
    <property type="match status" value="1"/>
</dbReference>
<dbReference type="UniPathway" id="UPA00078">
    <property type="reaction ID" value="UER00161"/>
</dbReference>
<dbReference type="FunFam" id="3.40.50.300:FF:000292">
    <property type="entry name" value="ATP-dependent dethiobiotin synthetase BioD"/>
    <property type="match status" value="1"/>
</dbReference>
<keyword evidence="5 8" id="KW-0093">Biotin biosynthesis</keyword>
<feature type="binding site" evidence="8">
    <location>
        <position position="60"/>
    </location>
    <ligand>
        <name>ATP</name>
        <dbReference type="ChEBI" id="CHEBI:30616"/>
    </ligand>
</feature>
<dbReference type="OrthoDB" id="9802097at2"/>
<dbReference type="GO" id="GO:0005829">
    <property type="term" value="C:cytosol"/>
    <property type="evidence" value="ECO:0007669"/>
    <property type="project" value="TreeGrafter"/>
</dbReference>
<evidence type="ECO:0000313" key="9">
    <source>
        <dbReference type="EMBL" id="APR05579.1"/>
    </source>
</evidence>
<dbReference type="STRING" id="96773.Tchl_2756"/>
<protein>
    <recommendedName>
        <fullName evidence="8">ATP-dependent dethiobiotin synthetase BioD</fullName>
        <ecNumber evidence="8">6.3.3.3</ecNumber>
    </recommendedName>
    <alternativeName>
        <fullName evidence="8">DTB synthetase</fullName>
        <shortName evidence="8">DTBS</shortName>
    </alternativeName>
    <alternativeName>
        <fullName evidence="8">Dethiobiotin synthase</fullName>
    </alternativeName>
</protein>
<dbReference type="PANTHER" id="PTHR43210:SF5">
    <property type="entry name" value="DETHIOBIOTIN SYNTHETASE"/>
    <property type="match status" value="1"/>
</dbReference>
<keyword evidence="1 8" id="KW-0963">Cytoplasm</keyword>
<dbReference type="InterPro" id="IPR027417">
    <property type="entry name" value="P-loop_NTPase"/>
</dbReference>
<dbReference type="RefSeq" id="WP_075148922.1">
    <property type="nucleotide sequence ID" value="NZ_CP018839.1"/>
</dbReference>
<keyword evidence="10" id="KW-1185">Reference proteome</keyword>
<comment type="similarity">
    <text evidence="8">Belongs to the dethiobiotin synthetase family.</text>
</comment>
<comment type="subunit">
    <text evidence="8">Homodimer.</text>
</comment>
<keyword evidence="6 8" id="KW-0067">ATP-binding</keyword>
<comment type="pathway">
    <text evidence="8">Cofactor biosynthesis; biotin biosynthesis; biotin from 7,8-diaminononanoate: step 1/2.</text>
</comment>
<keyword evidence="7 8" id="KW-0460">Magnesium</keyword>
<comment type="catalytic activity">
    <reaction evidence="8">
        <text>(7R,8S)-7,8-diammoniononanoate + CO2 + ATP = (4R,5S)-dethiobiotin + ADP + phosphate + 3 H(+)</text>
        <dbReference type="Rhea" id="RHEA:15805"/>
        <dbReference type="ChEBI" id="CHEBI:15378"/>
        <dbReference type="ChEBI" id="CHEBI:16526"/>
        <dbReference type="ChEBI" id="CHEBI:30616"/>
        <dbReference type="ChEBI" id="CHEBI:43474"/>
        <dbReference type="ChEBI" id="CHEBI:149469"/>
        <dbReference type="ChEBI" id="CHEBI:149473"/>
        <dbReference type="ChEBI" id="CHEBI:456216"/>
        <dbReference type="EC" id="6.3.3.3"/>
    </reaction>
</comment>
<keyword evidence="4 8" id="KW-0547">Nucleotide-binding</keyword>
<proteinExistence type="inferred from homology"/>
<dbReference type="GO" id="GO:0004141">
    <property type="term" value="F:dethiobiotin synthase activity"/>
    <property type="evidence" value="ECO:0007669"/>
    <property type="project" value="UniProtKB-UniRule"/>
</dbReference>
<comment type="cofactor">
    <cofactor evidence="8">
        <name>Mg(2+)</name>
        <dbReference type="ChEBI" id="CHEBI:18420"/>
    </cofactor>
</comment>
<dbReference type="HAMAP" id="MF_00336">
    <property type="entry name" value="BioD"/>
    <property type="match status" value="1"/>
</dbReference>
<name>A0A1H5X3E4_9RHOO</name>
<evidence type="ECO:0000256" key="3">
    <source>
        <dbReference type="ARBA" id="ARBA00022723"/>
    </source>
</evidence>
<evidence type="ECO:0000256" key="5">
    <source>
        <dbReference type="ARBA" id="ARBA00022756"/>
    </source>
</evidence>